<name>A0A2S8SRE4_9BACT</name>
<evidence type="ECO:0000256" key="2">
    <source>
        <dbReference type="ARBA" id="ARBA00011901"/>
    </source>
</evidence>
<dbReference type="InterPro" id="IPR002502">
    <property type="entry name" value="Amidase_domain"/>
</dbReference>
<comment type="caution">
    <text evidence="8">The sequence shown here is derived from an EMBL/GenBank/DDBJ whole genome shotgun (WGS) entry which is preliminary data.</text>
</comment>
<evidence type="ECO:0000313" key="9">
    <source>
        <dbReference type="Proteomes" id="UP000237684"/>
    </source>
</evidence>
<evidence type="ECO:0000256" key="3">
    <source>
        <dbReference type="ARBA" id="ARBA00022801"/>
    </source>
</evidence>
<dbReference type="RefSeq" id="WP_106380563.1">
    <property type="nucleotide sequence ID" value="NZ_NIGF01000013.1"/>
</dbReference>
<dbReference type="CDD" id="cd06583">
    <property type="entry name" value="PGRP"/>
    <property type="match status" value="1"/>
</dbReference>
<feature type="domain" description="N-acetylmuramoyl-L-alanine amidase" evidence="7">
    <location>
        <begin position="61"/>
        <end position="201"/>
    </location>
</feature>
<feature type="chain" id="PRO_5015406080" description="N-acetylmuramoyl-L-alanine amidase" evidence="6">
    <location>
        <begin position="20"/>
        <end position="492"/>
    </location>
</feature>
<dbReference type="Gene3D" id="3.40.80.10">
    <property type="entry name" value="Peptidoglycan recognition protein-like"/>
    <property type="match status" value="1"/>
</dbReference>
<evidence type="ECO:0000256" key="1">
    <source>
        <dbReference type="ARBA" id="ARBA00001561"/>
    </source>
</evidence>
<evidence type="ECO:0000256" key="6">
    <source>
        <dbReference type="SAM" id="SignalP"/>
    </source>
</evidence>
<dbReference type="Pfam" id="PF01510">
    <property type="entry name" value="Amidase_2"/>
    <property type="match status" value="1"/>
</dbReference>
<dbReference type="OrthoDB" id="9794842at2"/>
<accession>A0A2S8SRE4</accession>
<sequence>MKNLFLLCSALQLSRLAWAQTTPLPIVPLLPEVVPASAPIPDNEPPTDYLGAIWVPAATGNFDPQNRPLSEPIDMVIVHDIEGPVSSAIRIFQDPKREVSAHYIVGGDGRVWQMLREHNVGWHAGNRNINHRSIGIETEGYAYQPGWYNSQTYEAEAKLVRDITRRYGIPRDRTHIIGHSEVPNPKDPTKFGGVSGHTDPGPYWNWAAFMILVRNDARLAKAQIPATIRPGETLGASLTFQNSGDDKWPANTASDTKEALQASGPLVVLGTEAGRISPLFNLQGWLSPTLAAGASSDTLPGESARFEFTLRGPRELGVWSDQLRLTTMPTAAQGALPISFGEKVTVAMRVVPWVLDVSSTASEKSSSAKPILAQWKVALSIGGIYAVYAAPPKPAKTRRQKRFSYRIGTLTGDKIVEAKPEDGGKGWLFAGYFRFPEPSKEAPTVSAQLISAPRGVNESNAGALRFIGPFPAASNRAPDPSQIPGAPGDSNR</sequence>
<keyword evidence="9" id="KW-1185">Reference proteome</keyword>
<organism evidence="8 9">
    <name type="scientific">Abditibacterium utsteinense</name>
    <dbReference type="NCBI Taxonomy" id="1960156"/>
    <lineage>
        <taxon>Bacteria</taxon>
        <taxon>Pseudomonadati</taxon>
        <taxon>Abditibacteriota</taxon>
        <taxon>Abditibacteriia</taxon>
        <taxon>Abditibacteriales</taxon>
        <taxon>Abditibacteriaceae</taxon>
        <taxon>Abditibacterium</taxon>
    </lineage>
</organism>
<evidence type="ECO:0000256" key="4">
    <source>
        <dbReference type="ARBA" id="ARBA00023316"/>
    </source>
</evidence>
<dbReference type="InterPro" id="IPR051206">
    <property type="entry name" value="NAMLAA_amidase_2"/>
</dbReference>
<dbReference type="GO" id="GO:0008745">
    <property type="term" value="F:N-acetylmuramoyl-L-alanine amidase activity"/>
    <property type="evidence" value="ECO:0007669"/>
    <property type="project" value="UniProtKB-EC"/>
</dbReference>
<dbReference type="EC" id="3.5.1.28" evidence="2"/>
<dbReference type="Proteomes" id="UP000237684">
    <property type="component" value="Unassembled WGS sequence"/>
</dbReference>
<gene>
    <name evidence="8" type="ORF">B1R32_11346</name>
</gene>
<dbReference type="PANTHER" id="PTHR30417:SF1">
    <property type="entry name" value="N-ACETYLMURAMOYL-L-ALANINE AMIDASE AMID"/>
    <property type="match status" value="1"/>
</dbReference>
<dbReference type="SMART" id="SM00644">
    <property type="entry name" value="Ami_2"/>
    <property type="match status" value="1"/>
</dbReference>
<keyword evidence="6" id="KW-0732">Signal</keyword>
<dbReference type="InParanoid" id="A0A2S8SRE4"/>
<dbReference type="GO" id="GO:0009253">
    <property type="term" value="P:peptidoglycan catabolic process"/>
    <property type="evidence" value="ECO:0007669"/>
    <property type="project" value="InterPro"/>
</dbReference>
<dbReference type="InterPro" id="IPR013783">
    <property type="entry name" value="Ig-like_fold"/>
</dbReference>
<protein>
    <recommendedName>
        <fullName evidence="2">N-acetylmuramoyl-L-alanine amidase</fullName>
        <ecNumber evidence="2">3.5.1.28</ecNumber>
    </recommendedName>
</protein>
<dbReference type="SUPFAM" id="SSF55846">
    <property type="entry name" value="N-acetylmuramoyl-L-alanine amidase-like"/>
    <property type="match status" value="1"/>
</dbReference>
<feature type="signal peptide" evidence="6">
    <location>
        <begin position="1"/>
        <end position="19"/>
    </location>
</feature>
<reference evidence="8 9" key="1">
    <citation type="journal article" date="2018" name="Syst. Appl. Microbiol.">
        <title>Abditibacterium utsteinense sp. nov., the first cultivated member of candidate phylum FBP, isolated from ice-free Antarctic soil samples.</title>
        <authorList>
            <person name="Tahon G."/>
            <person name="Tytgat B."/>
            <person name="Lebbe L."/>
            <person name="Carlier A."/>
            <person name="Willems A."/>
        </authorList>
    </citation>
    <scope>NUCLEOTIDE SEQUENCE [LARGE SCALE GENOMIC DNA]</scope>
    <source>
        <strain evidence="8 9">LMG 29911</strain>
    </source>
</reference>
<dbReference type="PANTHER" id="PTHR30417">
    <property type="entry name" value="N-ACETYLMURAMOYL-L-ALANINE AMIDASE AMID"/>
    <property type="match status" value="1"/>
</dbReference>
<dbReference type="InterPro" id="IPR036505">
    <property type="entry name" value="Amidase/PGRP_sf"/>
</dbReference>
<dbReference type="GO" id="GO:0071555">
    <property type="term" value="P:cell wall organization"/>
    <property type="evidence" value="ECO:0007669"/>
    <property type="project" value="UniProtKB-KW"/>
</dbReference>
<dbReference type="EMBL" id="NIGF01000013">
    <property type="protein sequence ID" value="PQV63319.1"/>
    <property type="molecule type" value="Genomic_DNA"/>
</dbReference>
<evidence type="ECO:0000259" key="7">
    <source>
        <dbReference type="SMART" id="SM00644"/>
    </source>
</evidence>
<evidence type="ECO:0000256" key="5">
    <source>
        <dbReference type="SAM" id="MobiDB-lite"/>
    </source>
</evidence>
<keyword evidence="3" id="KW-0378">Hydrolase</keyword>
<dbReference type="GO" id="GO:0009254">
    <property type="term" value="P:peptidoglycan turnover"/>
    <property type="evidence" value="ECO:0007669"/>
    <property type="project" value="TreeGrafter"/>
</dbReference>
<proteinExistence type="predicted"/>
<dbReference type="FunFam" id="3.40.80.10:FF:000006">
    <property type="entry name" value="N-acetylmuramoyl-L-alanine amidase"/>
    <property type="match status" value="1"/>
</dbReference>
<dbReference type="Gene3D" id="2.60.40.10">
    <property type="entry name" value="Immunoglobulins"/>
    <property type="match status" value="1"/>
</dbReference>
<keyword evidence="4" id="KW-0961">Cell wall biogenesis/degradation</keyword>
<comment type="catalytic activity">
    <reaction evidence="1">
        <text>Hydrolyzes the link between N-acetylmuramoyl residues and L-amino acid residues in certain cell-wall glycopeptides.</text>
        <dbReference type="EC" id="3.5.1.28"/>
    </reaction>
</comment>
<evidence type="ECO:0000313" key="8">
    <source>
        <dbReference type="EMBL" id="PQV63319.1"/>
    </source>
</evidence>
<dbReference type="AlphaFoldDB" id="A0A2S8SRE4"/>
<feature type="region of interest" description="Disordered" evidence="5">
    <location>
        <begin position="470"/>
        <end position="492"/>
    </location>
</feature>